<dbReference type="InterPro" id="IPR026891">
    <property type="entry name" value="Fn3-like"/>
</dbReference>
<dbReference type="STRING" id="583356.Igag_0910"/>
<evidence type="ECO:0000256" key="4">
    <source>
        <dbReference type="SAM" id="Phobius"/>
    </source>
</evidence>
<evidence type="ECO:0000256" key="1">
    <source>
        <dbReference type="ARBA" id="ARBA00005336"/>
    </source>
</evidence>
<dbReference type="KEGG" id="iag:Igag_0910"/>
<evidence type="ECO:0000256" key="2">
    <source>
        <dbReference type="ARBA" id="ARBA00022801"/>
    </source>
</evidence>
<name>E0STW0_IGNAA</name>
<dbReference type="CAZy" id="GH3">
    <property type="family name" value="Glycoside Hydrolase Family 3"/>
</dbReference>
<sequence length="924" mass="104255">MSHLYRETVVFITTIIFVLQISPLSISIAERFSPDLAVKMFIESHSIPDFVKHSIDPMLPDVFRDGVLLSYIIASEGIVLLKNNGVLPLNHHEKIAVFGVAQHWAWYYHGGGSGYVAVSPDRVVTLLEGLRNAGFIVDEELVDFYRRWVERYGYRYRVHWWNITIADEPSFSDDEVKHYAERNGAAIVVISRWSMEGGDIPSTEKGVISTWGGISIVAPGYRLTPQELNLIKLVSRYFNKTIVILNTPGPIDMSWDSPDIDAILWVGYPGEQGGNAVAAILLGLVSPSGKLPDTWAYRLEDYPSTKYFGVDESVYWEDIYVGYRYFDTFGIDVAYPFGYGLSYTRFRIDVENIGIENGYYVKIRVRVTNTGCYPGKEVVQIYVSKPDSILEKPYQELIAFAKTDLLQPGQSQYIDITFDVRSMASYSEELSAWVLEPGEYIIRVGNSSRDTHIAAILILNKMVIVEDTENRLHAPHINRLSKWALNAKPIPYQGELDEYRSAPRIYIDPSSIPTTNRTGWPEKPKPLNVSIPPDAVIKLRDVFEGRYTLEQFVAQMSSRELVDLLIGLRGVDRYGIPELRHVDGPNGVRQGPSPNPGGTAFPVATIIAATWDIELAKVYGYQIGRELLYLGISLWLAPGLNIHRNPLGGRNFEYFSEDPLLSGVIGASIVKGVQSVNGVGAVPKHFVGNEQEFNRYSSNSIVSERALREIYLKPFEIVVKTSDPWAIMTSYNKVNNVYTGNDWSLIEGVLRFEWGFSGFVMTDWYSASYNYRAFIAGNDVLMPYDADLYRAVQTQVANALNSGEMGIEYLQRCAYNLLRVVMRTRIFAESIGMKQEDVYLYTPPPDLFKIEKHYTGYREIYTASTIYTTTIEKSTTTTITPTTTQTITTVTTTMKRIDIEALFIATSVFLIGIAIGYIVARRRT</sequence>
<dbReference type="Pfam" id="PF01915">
    <property type="entry name" value="Glyco_hydro_3_C"/>
    <property type="match status" value="1"/>
</dbReference>
<dbReference type="Proteomes" id="UP000001304">
    <property type="component" value="Chromosome"/>
</dbReference>
<dbReference type="InterPro" id="IPR036962">
    <property type="entry name" value="Glyco_hydro_3_N_sf"/>
</dbReference>
<evidence type="ECO:0000313" key="6">
    <source>
        <dbReference type="EMBL" id="ADM27726.1"/>
    </source>
</evidence>
<keyword evidence="2 6" id="KW-0378">Hydrolase</keyword>
<keyword evidence="7" id="KW-1185">Reference proteome</keyword>
<dbReference type="BioCyc" id="IAGG583356:GHAH-893-MONOMER"/>
<dbReference type="PANTHER" id="PTHR42715:SF10">
    <property type="entry name" value="BETA-GLUCOSIDASE"/>
    <property type="match status" value="1"/>
</dbReference>
<dbReference type="GO" id="GO:0004553">
    <property type="term" value="F:hydrolase activity, hydrolyzing O-glycosyl compounds"/>
    <property type="evidence" value="ECO:0007669"/>
    <property type="project" value="InterPro"/>
</dbReference>
<dbReference type="SMART" id="SM01217">
    <property type="entry name" value="Fn3_like"/>
    <property type="match status" value="1"/>
</dbReference>
<keyword evidence="3" id="KW-0119">Carbohydrate metabolism</keyword>
<dbReference type="Gene3D" id="2.60.40.10">
    <property type="entry name" value="Immunoglobulins"/>
    <property type="match status" value="1"/>
</dbReference>
<dbReference type="InterPro" id="IPR050288">
    <property type="entry name" value="Cellulose_deg_GH3"/>
</dbReference>
<organism evidence="6 7">
    <name type="scientific">Ignisphaera aggregans (strain DSM 17230 / JCM 13409 / AQ1.S1)</name>
    <dbReference type="NCBI Taxonomy" id="583356"/>
    <lineage>
        <taxon>Archaea</taxon>
        <taxon>Thermoproteota</taxon>
        <taxon>Thermoprotei</taxon>
        <taxon>Desulfurococcales</taxon>
        <taxon>Desulfurococcaceae</taxon>
        <taxon>Ignisphaera</taxon>
    </lineage>
</organism>
<dbReference type="HOGENOM" id="CLU_005235_2_0_2"/>
<evidence type="ECO:0000256" key="3">
    <source>
        <dbReference type="ARBA" id="ARBA00023277"/>
    </source>
</evidence>
<dbReference type="Gene3D" id="3.20.20.300">
    <property type="entry name" value="Glycoside hydrolase, family 3, N-terminal domain"/>
    <property type="match status" value="1"/>
</dbReference>
<dbReference type="PANTHER" id="PTHR42715">
    <property type="entry name" value="BETA-GLUCOSIDASE"/>
    <property type="match status" value="1"/>
</dbReference>
<dbReference type="EMBL" id="CP002098">
    <property type="protein sequence ID" value="ADM27726.1"/>
    <property type="molecule type" value="Genomic_DNA"/>
</dbReference>
<dbReference type="InterPro" id="IPR019800">
    <property type="entry name" value="Glyco_hydro_3_AS"/>
</dbReference>
<dbReference type="InterPro" id="IPR001764">
    <property type="entry name" value="Glyco_hydro_3_N"/>
</dbReference>
<dbReference type="Pfam" id="PF00933">
    <property type="entry name" value="Glyco_hydro_3"/>
    <property type="match status" value="1"/>
</dbReference>
<keyword evidence="4" id="KW-0472">Membrane</keyword>
<dbReference type="Pfam" id="PF14310">
    <property type="entry name" value="Fn3-like"/>
    <property type="match status" value="1"/>
</dbReference>
<accession>E0STW0</accession>
<dbReference type="InterPro" id="IPR013783">
    <property type="entry name" value="Ig-like_fold"/>
</dbReference>
<dbReference type="PROSITE" id="PS00775">
    <property type="entry name" value="GLYCOSYL_HYDROL_F3"/>
    <property type="match status" value="1"/>
</dbReference>
<evidence type="ECO:0000259" key="5">
    <source>
        <dbReference type="SMART" id="SM01217"/>
    </source>
</evidence>
<dbReference type="Gene3D" id="3.40.50.1700">
    <property type="entry name" value="Glycoside hydrolase family 3 C-terminal domain"/>
    <property type="match status" value="1"/>
</dbReference>
<reference evidence="6 7" key="1">
    <citation type="journal article" date="2010" name="Stand. Genomic Sci.">
        <title>Complete genome sequence of Ignisphaera aggregans type strain (AQ1.S1).</title>
        <authorList>
            <person name="Goker M."/>
            <person name="Held B."/>
            <person name="Lapidus A."/>
            <person name="Nolan M."/>
            <person name="Spring S."/>
            <person name="Yasawong M."/>
            <person name="Lucas S."/>
            <person name="Glavina Del Rio T."/>
            <person name="Tice H."/>
            <person name="Cheng J.F."/>
            <person name="Goodwin L."/>
            <person name="Tapia R."/>
            <person name="Pitluck S."/>
            <person name="Liolios K."/>
            <person name="Ivanova N."/>
            <person name="Mavromatis K."/>
            <person name="Mikhailova N."/>
            <person name="Pati A."/>
            <person name="Chen A."/>
            <person name="Palaniappan K."/>
            <person name="Brambilla E."/>
            <person name="Land M."/>
            <person name="Hauser L."/>
            <person name="Chang Y.J."/>
            <person name="Jeffries C.D."/>
            <person name="Brettin T."/>
            <person name="Detter J.C."/>
            <person name="Han C."/>
            <person name="Rohde M."/>
            <person name="Sikorski J."/>
            <person name="Woyke T."/>
            <person name="Bristow J."/>
            <person name="Eisen J.A."/>
            <person name="Markowitz V."/>
            <person name="Hugenholtz P."/>
            <person name="Kyrpides N.C."/>
            <person name="Klenk H.P."/>
        </authorList>
    </citation>
    <scope>NUCLEOTIDE SEQUENCE [LARGE SCALE GENOMIC DNA]</scope>
    <source>
        <strain evidence="7">DSM 17230 / JCM 13409 / AQ1.S1</strain>
    </source>
</reference>
<comment type="similarity">
    <text evidence="1">Belongs to the glycosyl hydrolase 3 family.</text>
</comment>
<dbReference type="InterPro" id="IPR002772">
    <property type="entry name" value="Glyco_hydro_3_C"/>
</dbReference>
<dbReference type="PRINTS" id="PR00133">
    <property type="entry name" value="GLHYDRLASE3"/>
</dbReference>
<feature type="domain" description="Fibronectin type III-like" evidence="5">
    <location>
        <begin position="377"/>
        <end position="448"/>
    </location>
</feature>
<keyword evidence="4" id="KW-1133">Transmembrane helix</keyword>
<dbReference type="InterPro" id="IPR017853">
    <property type="entry name" value="GH"/>
</dbReference>
<dbReference type="SUPFAM" id="SSF51445">
    <property type="entry name" value="(Trans)glycosidases"/>
    <property type="match status" value="1"/>
</dbReference>
<gene>
    <name evidence="6" type="ordered locus">Igag_0910</name>
</gene>
<dbReference type="InterPro" id="IPR036881">
    <property type="entry name" value="Glyco_hydro_3_C_sf"/>
</dbReference>
<proteinExistence type="inferred from homology"/>
<feature type="transmembrane region" description="Helical" evidence="4">
    <location>
        <begin position="901"/>
        <end position="920"/>
    </location>
</feature>
<dbReference type="SUPFAM" id="SSF52279">
    <property type="entry name" value="Beta-D-glucan exohydrolase, C-terminal domain"/>
    <property type="match status" value="1"/>
</dbReference>
<evidence type="ECO:0000313" key="7">
    <source>
        <dbReference type="Proteomes" id="UP000001304"/>
    </source>
</evidence>
<dbReference type="AlphaFoldDB" id="E0STW0"/>
<keyword evidence="4" id="KW-0812">Transmembrane</keyword>
<protein>
    <submittedName>
        <fullName evidence="6">Glycoside hydrolase family 3 domain protein</fullName>
    </submittedName>
</protein>
<dbReference type="GO" id="GO:0005975">
    <property type="term" value="P:carbohydrate metabolic process"/>
    <property type="evidence" value="ECO:0007669"/>
    <property type="project" value="InterPro"/>
</dbReference>